<reference evidence="2 3" key="1">
    <citation type="submission" date="2016-07" db="EMBL/GenBank/DDBJ databases">
        <title>Pervasive Adenine N6-methylation of Active Genes in Fungi.</title>
        <authorList>
            <consortium name="DOE Joint Genome Institute"/>
            <person name="Mondo S.J."/>
            <person name="Dannebaum R.O."/>
            <person name="Kuo R.C."/>
            <person name="Labutti K."/>
            <person name="Haridas S."/>
            <person name="Kuo A."/>
            <person name="Salamov A."/>
            <person name="Ahrendt S.R."/>
            <person name="Lipzen A."/>
            <person name="Sullivan W."/>
            <person name="Andreopoulos W.B."/>
            <person name="Clum A."/>
            <person name="Lindquist E."/>
            <person name="Daum C."/>
            <person name="Ramamoorthy G.K."/>
            <person name="Gryganskyi A."/>
            <person name="Culley D."/>
            <person name="Magnuson J.K."/>
            <person name="James T.Y."/>
            <person name="O'Malley M.A."/>
            <person name="Stajich J.E."/>
            <person name="Spatafora J.W."/>
            <person name="Visel A."/>
            <person name="Grigoriev I.V."/>
        </authorList>
    </citation>
    <scope>NUCLEOTIDE SEQUENCE [LARGE SCALE GENOMIC DNA]</scope>
    <source>
        <strain evidence="2 3">NRRL 2496</strain>
    </source>
</reference>
<sequence length="336" mass="37246">MSLFELSFFLSLVNGIVNAVNLTAVDLPQLGRAQQQDTASSSHDETASLKTTWFIATPFRLLSRLLSPLIYSVDDWSSLNTCSQTALATHDGEDDFVVVDSNRDAFKAAFQKARSPQLHHMHGPHFIHLANHSTQHADCVYLQDYAAIDLPHNVNPPGARPPDFRPGFTACIRNLLDIHLYVFQYRFVLPAAASFSANIFNNRAFSASTAELQTPAVPSSSPTGSARHLRKLLHRCFAIPTIRPPTDMLNGFFPGMKNLDVILPSSDQRRIFDVNAFLHSSPSVERATPRVKTHQEPLHISALKMSPQSLDNPRLSPKKVAPTSPVYFSIKKSAHC</sequence>
<dbReference type="EMBL" id="MCGN01000007">
    <property type="protein sequence ID" value="ORY94858.1"/>
    <property type="molecule type" value="Genomic_DNA"/>
</dbReference>
<comment type="caution">
    <text evidence="2">The sequence shown here is derived from an EMBL/GenBank/DDBJ whole genome shotgun (WGS) entry which is preliminary data.</text>
</comment>
<evidence type="ECO:0000256" key="1">
    <source>
        <dbReference type="SAM" id="SignalP"/>
    </source>
</evidence>
<dbReference type="Proteomes" id="UP000242180">
    <property type="component" value="Unassembled WGS sequence"/>
</dbReference>
<dbReference type="InParanoid" id="A0A1X2H8L5"/>
<gene>
    <name evidence="2" type="ORF">BCR43DRAFT_565088</name>
</gene>
<feature type="signal peptide" evidence="1">
    <location>
        <begin position="1"/>
        <end position="19"/>
    </location>
</feature>
<protein>
    <submittedName>
        <fullName evidence="2">Uncharacterized protein</fullName>
    </submittedName>
</protein>
<evidence type="ECO:0000313" key="3">
    <source>
        <dbReference type="Proteomes" id="UP000242180"/>
    </source>
</evidence>
<keyword evidence="3" id="KW-1185">Reference proteome</keyword>
<keyword evidence="1" id="KW-0732">Signal</keyword>
<evidence type="ECO:0000313" key="2">
    <source>
        <dbReference type="EMBL" id="ORY94858.1"/>
    </source>
</evidence>
<dbReference type="AlphaFoldDB" id="A0A1X2H8L5"/>
<proteinExistence type="predicted"/>
<feature type="chain" id="PRO_5011987339" evidence="1">
    <location>
        <begin position="20"/>
        <end position="336"/>
    </location>
</feature>
<accession>A0A1X2H8L5</accession>
<name>A0A1X2H8L5_SYNRA</name>
<organism evidence="2 3">
    <name type="scientific">Syncephalastrum racemosum</name>
    <name type="common">Filamentous fungus</name>
    <dbReference type="NCBI Taxonomy" id="13706"/>
    <lineage>
        <taxon>Eukaryota</taxon>
        <taxon>Fungi</taxon>
        <taxon>Fungi incertae sedis</taxon>
        <taxon>Mucoromycota</taxon>
        <taxon>Mucoromycotina</taxon>
        <taxon>Mucoromycetes</taxon>
        <taxon>Mucorales</taxon>
        <taxon>Syncephalastraceae</taxon>
        <taxon>Syncephalastrum</taxon>
    </lineage>
</organism>